<dbReference type="Proteomes" id="UP001146793">
    <property type="component" value="Unassembled WGS sequence"/>
</dbReference>
<dbReference type="NCBIfam" id="TIGR00231">
    <property type="entry name" value="small_GTP"/>
    <property type="match status" value="1"/>
</dbReference>
<comment type="caution">
    <text evidence="2">The sequence shown here is derived from an EMBL/GenBank/DDBJ whole genome shotgun (WGS) entry which is preliminary data.</text>
</comment>
<keyword evidence="1" id="KW-0547">Nucleotide-binding</keyword>
<dbReference type="PANTHER" id="PTHR47978">
    <property type="match status" value="1"/>
</dbReference>
<sequence>MSNSSSWSENSSDDENLQNLIIKIVLLGQSGSGKTSMVLQFVEGKFTENTLATVGAAFFIQKLTIEEKSVSIRVWDTSGQERFRSLCPLYYRNSNACILVFDITDQSSFDDLEYWMDQLKNELTILPSLALAANKNDLVSENENETTKELLDKARKYAKSIGAGFFLTSAKTGEGIKEIFEYVSKNVLLRTDENFFKPNNDPKVILEEQNKQEETKKLEESKSGCC</sequence>
<evidence type="ECO:0000313" key="2">
    <source>
        <dbReference type="EMBL" id="KAJ3430094.1"/>
    </source>
</evidence>
<dbReference type="PRINTS" id="PR00449">
    <property type="entry name" value="RASTRNSFRMNG"/>
</dbReference>
<protein>
    <submittedName>
        <fullName evidence="2">Ras family-domain-containing protein</fullName>
    </submittedName>
</protein>
<organism evidence="2 3">
    <name type="scientific">Anaeramoeba flamelloides</name>
    <dbReference type="NCBI Taxonomy" id="1746091"/>
    <lineage>
        <taxon>Eukaryota</taxon>
        <taxon>Metamonada</taxon>
        <taxon>Anaeramoebidae</taxon>
        <taxon>Anaeramoeba</taxon>
    </lineage>
</organism>
<accession>A0AAV7YKS9</accession>
<dbReference type="PROSITE" id="PS51419">
    <property type="entry name" value="RAB"/>
    <property type="match status" value="1"/>
</dbReference>
<reference evidence="2" key="1">
    <citation type="submission" date="2022-08" db="EMBL/GenBank/DDBJ databases">
        <title>Novel sulphate-reducing endosymbionts in the free-living metamonad Anaeramoeba.</title>
        <authorList>
            <person name="Jerlstrom-Hultqvist J."/>
            <person name="Cepicka I."/>
            <person name="Gallot-Lavallee L."/>
            <person name="Salas-Leiva D."/>
            <person name="Curtis B.A."/>
            <person name="Zahonova K."/>
            <person name="Pipaliya S."/>
            <person name="Dacks J."/>
            <person name="Roger A.J."/>
        </authorList>
    </citation>
    <scope>NUCLEOTIDE SEQUENCE</scope>
    <source>
        <strain evidence="2">Busselton2</strain>
    </source>
</reference>
<dbReference type="InterPro" id="IPR001806">
    <property type="entry name" value="Small_GTPase"/>
</dbReference>
<dbReference type="SMART" id="SM00177">
    <property type="entry name" value="ARF"/>
    <property type="match status" value="1"/>
</dbReference>
<proteinExistence type="predicted"/>
<gene>
    <name evidence="2" type="ORF">M0812_23094</name>
</gene>
<evidence type="ECO:0000256" key="1">
    <source>
        <dbReference type="ARBA" id="ARBA00022741"/>
    </source>
</evidence>
<dbReference type="EMBL" id="JANTQA010000051">
    <property type="protein sequence ID" value="KAJ3430094.1"/>
    <property type="molecule type" value="Genomic_DNA"/>
</dbReference>
<dbReference type="InterPro" id="IPR005225">
    <property type="entry name" value="Small_GTP-bd"/>
</dbReference>
<dbReference type="AlphaFoldDB" id="A0AAV7YKS9"/>
<dbReference type="Gene3D" id="3.40.50.300">
    <property type="entry name" value="P-loop containing nucleotide triphosphate hydrolases"/>
    <property type="match status" value="1"/>
</dbReference>
<name>A0AAV7YKS9_9EUKA</name>
<dbReference type="CDD" id="cd00154">
    <property type="entry name" value="Rab"/>
    <property type="match status" value="1"/>
</dbReference>
<dbReference type="SMART" id="SM00173">
    <property type="entry name" value="RAS"/>
    <property type="match status" value="1"/>
</dbReference>
<dbReference type="InterPro" id="IPR027417">
    <property type="entry name" value="P-loop_NTPase"/>
</dbReference>
<dbReference type="GO" id="GO:0003924">
    <property type="term" value="F:GTPase activity"/>
    <property type="evidence" value="ECO:0007669"/>
    <property type="project" value="InterPro"/>
</dbReference>
<dbReference type="Pfam" id="PF00071">
    <property type="entry name" value="Ras"/>
    <property type="match status" value="1"/>
</dbReference>
<dbReference type="FunFam" id="3.40.50.300:FF:000808">
    <property type="entry name" value="Small GTP-binding protein, putative"/>
    <property type="match status" value="1"/>
</dbReference>
<dbReference type="SUPFAM" id="SSF52540">
    <property type="entry name" value="P-loop containing nucleoside triphosphate hydrolases"/>
    <property type="match status" value="1"/>
</dbReference>
<dbReference type="SMART" id="SM00175">
    <property type="entry name" value="RAB"/>
    <property type="match status" value="1"/>
</dbReference>
<evidence type="ECO:0000313" key="3">
    <source>
        <dbReference type="Proteomes" id="UP001146793"/>
    </source>
</evidence>
<dbReference type="PROSITE" id="PS51417">
    <property type="entry name" value="ARF"/>
    <property type="match status" value="1"/>
</dbReference>
<dbReference type="PROSITE" id="PS51421">
    <property type="entry name" value="RAS"/>
    <property type="match status" value="1"/>
</dbReference>
<dbReference type="GO" id="GO:0005525">
    <property type="term" value="F:GTP binding"/>
    <property type="evidence" value="ECO:0007669"/>
    <property type="project" value="InterPro"/>
</dbReference>
<dbReference type="SMART" id="SM00174">
    <property type="entry name" value="RHO"/>
    <property type="match status" value="1"/>
</dbReference>